<comment type="caution">
    <text evidence="2">The sequence shown here is derived from an EMBL/GenBank/DDBJ whole genome shotgun (WGS) entry which is preliminary data.</text>
</comment>
<dbReference type="Proteomes" id="UP000035088">
    <property type="component" value="Unassembled WGS sequence"/>
</dbReference>
<dbReference type="AlphaFoldDB" id="G7H1Y3"/>
<proteinExistence type="predicted"/>
<dbReference type="EMBL" id="BAEE01000048">
    <property type="protein sequence ID" value="GAB09858.1"/>
    <property type="molecule type" value="Genomic_DNA"/>
</dbReference>
<keyword evidence="3" id="KW-1185">Reference proteome</keyword>
<evidence type="ECO:0008006" key="4">
    <source>
        <dbReference type="Google" id="ProtNLM"/>
    </source>
</evidence>
<evidence type="ECO:0000256" key="1">
    <source>
        <dbReference type="SAM" id="SignalP"/>
    </source>
</evidence>
<keyword evidence="1" id="KW-0732">Signal</keyword>
<evidence type="ECO:0000313" key="2">
    <source>
        <dbReference type="EMBL" id="GAB09858.1"/>
    </source>
</evidence>
<feature type="chain" id="PRO_5038541293" description="Glycine zipper domain-containing protein" evidence="1">
    <location>
        <begin position="39"/>
        <end position="276"/>
    </location>
</feature>
<accession>G7H1Y3</accession>
<dbReference type="STRING" id="1073574.GOARA_048_00600"/>
<protein>
    <recommendedName>
        <fullName evidence="4">Glycine zipper domain-containing protein</fullName>
    </recommendedName>
</protein>
<gene>
    <name evidence="2" type="ORF">GOARA_048_00600</name>
</gene>
<sequence length="276" mass="27457">MPAILTSMRSNTLPSRLAAGLIGSAAVATLLAPAASGATPVGHVAATAKPAVAATTPAPLRSMTDQQVLIVNRAPIGAAGPAAPAPIVVALGKEQVAELGKVQVKQGYINEQQAAWQGAGAGAAGGAAVGALVGVIAGGLIGGIFGVFGSIPGIVVGAISGAISGAITGAIWGAVGGAVNGYLNGQNQARAHNNAVRKNGGKPVSAQVSGPVANPVDQVVRQAQAFLPQPQRAVAPKPVRELREIPDVKLPPQAHRAIDDAKRAFAHHFGIRTPRR</sequence>
<reference evidence="2 3" key="1">
    <citation type="submission" date="2011-11" db="EMBL/GenBank/DDBJ databases">
        <title>Whole genome shotgun sequence of Gordonia araii NBRC 100433.</title>
        <authorList>
            <person name="Yoshida Y."/>
            <person name="Hosoyama A."/>
            <person name="Tsuchikane K."/>
            <person name="Katsumata H."/>
            <person name="Yamazaki S."/>
            <person name="Fujita N."/>
        </authorList>
    </citation>
    <scope>NUCLEOTIDE SEQUENCE [LARGE SCALE GENOMIC DNA]</scope>
    <source>
        <strain evidence="2 3">NBRC 100433</strain>
    </source>
</reference>
<organism evidence="2 3">
    <name type="scientific">Gordonia araii NBRC 100433</name>
    <dbReference type="NCBI Taxonomy" id="1073574"/>
    <lineage>
        <taxon>Bacteria</taxon>
        <taxon>Bacillati</taxon>
        <taxon>Actinomycetota</taxon>
        <taxon>Actinomycetes</taxon>
        <taxon>Mycobacteriales</taxon>
        <taxon>Gordoniaceae</taxon>
        <taxon>Gordonia</taxon>
    </lineage>
</organism>
<evidence type="ECO:0000313" key="3">
    <source>
        <dbReference type="Proteomes" id="UP000035088"/>
    </source>
</evidence>
<feature type="signal peptide" evidence="1">
    <location>
        <begin position="1"/>
        <end position="38"/>
    </location>
</feature>
<name>G7H1Y3_9ACTN</name>